<feature type="compositionally biased region" description="Pro residues" evidence="6">
    <location>
        <begin position="1"/>
        <end position="10"/>
    </location>
</feature>
<keyword evidence="3" id="KW-0238">DNA-binding</keyword>
<keyword evidence="5" id="KW-0539">Nucleus</keyword>
<dbReference type="GO" id="GO:0008270">
    <property type="term" value="F:zinc ion binding"/>
    <property type="evidence" value="ECO:0007669"/>
    <property type="project" value="InterPro"/>
</dbReference>
<evidence type="ECO:0000313" key="8">
    <source>
        <dbReference type="EMBL" id="KAK3291032.1"/>
    </source>
</evidence>
<evidence type="ECO:0000256" key="2">
    <source>
        <dbReference type="ARBA" id="ARBA00023015"/>
    </source>
</evidence>
<feature type="region of interest" description="Disordered" evidence="6">
    <location>
        <begin position="69"/>
        <end position="106"/>
    </location>
</feature>
<dbReference type="InterPro" id="IPR036864">
    <property type="entry name" value="Zn2-C6_fun-type_DNA-bd_sf"/>
</dbReference>
<dbReference type="InterPro" id="IPR051439">
    <property type="entry name" value="XlnR/Xlr1"/>
</dbReference>
<proteinExistence type="predicted"/>
<feature type="compositionally biased region" description="Low complexity" evidence="6">
    <location>
        <begin position="600"/>
        <end position="629"/>
    </location>
</feature>
<gene>
    <name evidence="8" type="ORF">B0H64DRAFT_349817</name>
</gene>
<protein>
    <recommendedName>
        <fullName evidence="7">Zn(2)-C6 fungal-type domain-containing protein</fullName>
    </recommendedName>
</protein>
<name>A0AAE0LMX4_9PEZI</name>
<keyword evidence="1" id="KW-0862">Zinc</keyword>
<dbReference type="PROSITE" id="PS00463">
    <property type="entry name" value="ZN2_CY6_FUNGAL_1"/>
    <property type="match status" value="1"/>
</dbReference>
<dbReference type="Pfam" id="PF00172">
    <property type="entry name" value="Zn_clus"/>
    <property type="match status" value="1"/>
</dbReference>
<dbReference type="GO" id="GO:0003677">
    <property type="term" value="F:DNA binding"/>
    <property type="evidence" value="ECO:0007669"/>
    <property type="project" value="UniProtKB-KW"/>
</dbReference>
<dbReference type="Gene3D" id="4.10.240.10">
    <property type="entry name" value="Zn(2)-C6 fungal-type DNA-binding domain"/>
    <property type="match status" value="1"/>
</dbReference>
<evidence type="ECO:0000313" key="9">
    <source>
        <dbReference type="Proteomes" id="UP001278766"/>
    </source>
</evidence>
<evidence type="ECO:0000256" key="4">
    <source>
        <dbReference type="ARBA" id="ARBA00023163"/>
    </source>
</evidence>
<dbReference type="EMBL" id="JAUEPN010000011">
    <property type="protein sequence ID" value="KAK3291032.1"/>
    <property type="molecule type" value="Genomic_DNA"/>
</dbReference>
<keyword evidence="9" id="KW-1185">Reference proteome</keyword>
<feature type="region of interest" description="Disordered" evidence="6">
    <location>
        <begin position="533"/>
        <end position="561"/>
    </location>
</feature>
<dbReference type="PANTHER" id="PTHR47663">
    <property type="entry name" value="XYLANOLYTIC TRANSCRIPTIONAL ACTIVATOR XLNR-RELATED"/>
    <property type="match status" value="1"/>
</dbReference>
<reference evidence="8" key="2">
    <citation type="submission" date="2023-06" db="EMBL/GenBank/DDBJ databases">
        <authorList>
            <consortium name="Lawrence Berkeley National Laboratory"/>
            <person name="Haridas S."/>
            <person name="Hensen N."/>
            <person name="Bonometti L."/>
            <person name="Westerberg I."/>
            <person name="Brannstrom I.O."/>
            <person name="Guillou S."/>
            <person name="Cros-Aarteil S."/>
            <person name="Calhoun S."/>
            <person name="Kuo A."/>
            <person name="Mondo S."/>
            <person name="Pangilinan J."/>
            <person name="Riley R."/>
            <person name="Labutti K."/>
            <person name="Andreopoulos B."/>
            <person name="Lipzen A."/>
            <person name="Chen C."/>
            <person name="Yanf M."/>
            <person name="Daum C."/>
            <person name="Ng V."/>
            <person name="Clum A."/>
            <person name="Steindorff A."/>
            <person name="Ohm R."/>
            <person name="Martin F."/>
            <person name="Silar P."/>
            <person name="Natvig D."/>
            <person name="Lalanne C."/>
            <person name="Gautier V."/>
            <person name="Ament-Velasquez S.L."/>
            <person name="Kruys A."/>
            <person name="Hutchinson M.I."/>
            <person name="Powell A.J."/>
            <person name="Barry K."/>
            <person name="Miller A.N."/>
            <person name="Grigoriev I.V."/>
            <person name="Debuchy R."/>
            <person name="Gladieux P."/>
            <person name="Thoren M.H."/>
            <person name="Johannesson H."/>
        </authorList>
    </citation>
    <scope>NUCLEOTIDE SEQUENCE</scope>
    <source>
        <strain evidence="8">CBS 168.71</strain>
    </source>
</reference>
<accession>A0AAE0LMX4</accession>
<feature type="compositionally biased region" description="Polar residues" evidence="6">
    <location>
        <begin position="21"/>
        <end position="40"/>
    </location>
</feature>
<evidence type="ECO:0000256" key="5">
    <source>
        <dbReference type="ARBA" id="ARBA00023242"/>
    </source>
</evidence>
<dbReference type="GeneID" id="87838361"/>
<sequence length="774" mass="84664">MSSYPPPPPSTSDGTGPTPNNPQQGADSDNRQTHPPQTHPQFAAEAAAAAVAAAHHGLQALQAAVAAPAPVPSPSSVTSQHASLADPSSYLTGDEVGPSPGGGANAKATRLRRACDMCSQRKVKCDETQPCKPCIELGVDCTFNRTMKRRGPPNKHAEAAKAAKQQRLEPNISPGPHNAAETLISISGAQDAQHILDAESIAPWPVLTLLIDDFFTYIHPLAPFPHETTFRMSFTAREDRTNRAFLGLLASMIGALVASFPRTARLHLKTHQHGMHMYPKSINLVDRCRTVALEARGASFYGKDDITVYDAATSYFIALAAAYTMRWKVYRRFMAESMAFIRELGYHKPRDLGSSMFGVTYRGPPFNHVEDQLGKRIFWCLFLGLRSMYQLGTHHSDLVLPPPTPSEPYPDFPVEVDDQYILTHQILGQPDHSVSLLTGFNQGIKIYMTMNGLVSVELSYGISTLPFHDQQVMLDESLQAVKQMLDGLPPELTIDVNPRPGSTPNHGLPNLIPTAPQNSVFDDGNSGLQYCPIGYPPLQQQQQQQQSTADFHRTPGARPERRRLQYEIQKANIYASQLATRSYYVERYLNLRDAHRAHARAQAAQSFAASQQQQQQQQNGNGTTGSGSNPGDNKSVAAAALHAAAEQTDPIDANMAAERELIVQHLLTVLASISHRSMEPNGGSLIHKIRQVASTLVNDSPHRKGPVAIKAEESLSKFVELLMRLERIPPGGEGENGVGNLAAGEDEEQELRTWADLREHQARFLQCGGFMGLP</sequence>
<dbReference type="CDD" id="cd12148">
    <property type="entry name" value="fungal_TF_MHR"/>
    <property type="match status" value="1"/>
</dbReference>
<evidence type="ECO:0000256" key="6">
    <source>
        <dbReference type="SAM" id="MobiDB-lite"/>
    </source>
</evidence>
<feature type="domain" description="Zn(2)-C6 fungal-type" evidence="7">
    <location>
        <begin position="114"/>
        <end position="143"/>
    </location>
</feature>
<dbReference type="SMART" id="SM00066">
    <property type="entry name" value="GAL4"/>
    <property type="match status" value="1"/>
</dbReference>
<dbReference type="AlphaFoldDB" id="A0AAE0LMX4"/>
<evidence type="ECO:0000259" key="7">
    <source>
        <dbReference type="PROSITE" id="PS50048"/>
    </source>
</evidence>
<evidence type="ECO:0000256" key="3">
    <source>
        <dbReference type="ARBA" id="ARBA00023125"/>
    </source>
</evidence>
<dbReference type="InterPro" id="IPR001138">
    <property type="entry name" value="Zn2Cys6_DnaBD"/>
</dbReference>
<dbReference type="PROSITE" id="PS50048">
    <property type="entry name" value="ZN2_CY6_FUNGAL_2"/>
    <property type="match status" value="1"/>
</dbReference>
<feature type="region of interest" description="Disordered" evidence="6">
    <location>
        <begin position="600"/>
        <end position="634"/>
    </location>
</feature>
<keyword evidence="2" id="KW-0805">Transcription regulation</keyword>
<organism evidence="8 9">
    <name type="scientific">Chaetomium fimeti</name>
    <dbReference type="NCBI Taxonomy" id="1854472"/>
    <lineage>
        <taxon>Eukaryota</taxon>
        <taxon>Fungi</taxon>
        <taxon>Dikarya</taxon>
        <taxon>Ascomycota</taxon>
        <taxon>Pezizomycotina</taxon>
        <taxon>Sordariomycetes</taxon>
        <taxon>Sordariomycetidae</taxon>
        <taxon>Sordariales</taxon>
        <taxon>Chaetomiaceae</taxon>
        <taxon>Chaetomium</taxon>
    </lineage>
</organism>
<feature type="region of interest" description="Disordered" evidence="6">
    <location>
        <begin position="1"/>
        <end position="48"/>
    </location>
</feature>
<dbReference type="CDD" id="cd00067">
    <property type="entry name" value="GAL4"/>
    <property type="match status" value="1"/>
</dbReference>
<dbReference type="Proteomes" id="UP001278766">
    <property type="component" value="Unassembled WGS sequence"/>
</dbReference>
<dbReference type="SUPFAM" id="SSF57701">
    <property type="entry name" value="Zn2/Cys6 DNA-binding domain"/>
    <property type="match status" value="1"/>
</dbReference>
<dbReference type="PANTHER" id="PTHR47663:SF1">
    <property type="entry name" value="XYLANOLYTIC TRANSCRIPTIONAL ACTIVATOR XLNR-RELATED"/>
    <property type="match status" value="1"/>
</dbReference>
<comment type="caution">
    <text evidence="8">The sequence shown here is derived from an EMBL/GenBank/DDBJ whole genome shotgun (WGS) entry which is preliminary data.</text>
</comment>
<feature type="compositionally biased region" description="Basic and acidic residues" evidence="6">
    <location>
        <begin position="550"/>
        <end position="561"/>
    </location>
</feature>
<keyword evidence="4" id="KW-0804">Transcription</keyword>
<dbReference type="GO" id="GO:0000981">
    <property type="term" value="F:DNA-binding transcription factor activity, RNA polymerase II-specific"/>
    <property type="evidence" value="ECO:0007669"/>
    <property type="project" value="InterPro"/>
</dbReference>
<reference evidence="8" key="1">
    <citation type="journal article" date="2023" name="Mol. Phylogenet. Evol.">
        <title>Genome-scale phylogeny and comparative genomics of the fungal order Sordariales.</title>
        <authorList>
            <person name="Hensen N."/>
            <person name="Bonometti L."/>
            <person name="Westerberg I."/>
            <person name="Brannstrom I.O."/>
            <person name="Guillou S."/>
            <person name="Cros-Aarteil S."/>
            <person name="Calhoun S."/>
            <person name="Haridas S."/>
            <person name="Kuo A."/>
            <person name="Mondo S."/>
            <person name="Pangilinan J."/>
            <person name="Riley R."/>
            <person name="LaButti K."/>
            <person name="Andreopoulos B."/>
            <person name="Lipzen A."/>
            <person name="Chen C."/>
            <person name="Yan M."/>
            <person name="Daum C."/>
            <person name="Ng V."/>
            <person name="Clum A."/>
            <person name="Steindorff A."/>
            <person name="Ohm R.A."/>
            <person name="Martin F."/>
            <person name="Silar P."/>
            <person name="Natvig D.O."/>
            <person name="Lalanne C."/>
            <person name="Gautier V."/>
            <person name="Ament-Velasquez S.L."/>
            <person name="Kruys A."/>
            <person name="Hutchinson M.I."/>
            <person name="Powell A.J."/>
            <person name="Barry K."/>
            <person name="Miller A.N."/>
            <person name="Grigoriev I.V."/>
            <person name="Debuchy R."/>
            <person name="Gladieux P."/>
            <person name="Hiltunen Thoren M."/>
            <person name="Johannesson H."/>
        </authorList>
    </citation>
    <scope>NUCLEOTIDE SEQUENCE</scope>
    <source>
        <strain evidence="8">CBS 168.71</strain>
    </source>
</reference>
<evidence type="ECO:0000256" key="1">
    <source>
        <dbReference type="ARBA" id="ARBA00022833"/>
    </source>
</evidence>
<dbReference type="RefSeq" id="XP_062654546.1">
    <property type="nucleotide sequence ID" value="XM_062801413.1"/>
</dbReference>